<keyword evidence="3" id="KW-1185">Reference proteome</keyword>
<dbReference type="SUPFAM" id="SSF48452">
    <property type="entry name" value="TPR-like"/>
    <property type="match status" value="1"/>
</dbReference>
<proteinExistence type="predicted"/>
<dbReference type="EMBL" id="SGWV01000011">
    <property type="protein sequence ID" value="RZS52332.1"/>
    <property type="molecule type" value="Genomic_DNA"/>
</dbReference>
<evidence type="ECO:0000256" key="1">
    <source>
        <dbReference type="SAM" id="MobiDB-lite"/>
    </source>
</evidence>
<dbReference type="InterPro" id="IPR011990">
    <property type="entry name" value="TPR-like_helical_dom_sf"/>
</dbReference>
<organism evidence="2 3">
    <name type="scientific">Sphaerotilus mobilis</name>
    <dbReference type="NCBI Taxonomy" id="47994"/>
    <lineage>
        <taxon>Bacteria</taxon>
        <taxon>Pseudomonadati</taxon>
        <taxon>Pseudomonadota</taxon>
        <taxon>Betaproteobacteria</taxon>
        <taxon>Burkholderiales</taxon>
        <taxon>Sphaerotilaceae</taxon>
        <taxon>Sphaerotilus</taxon>
    </lineage>
</organism>
<accession>A0A4Q7LEA8</accession>
<gene>
    <name evidence="2" type="ORF">EV685_3525</name>
</gene>
<dbReference type="AlphaFoldDB" id="A0A4Q7LEA8"/>
<reference evidence="2 3" key="1">
    <citation type="submission" date="2019-02" db="EMBL/GenBank/DDBJ databases">
        <title>Genomic Encyclopedia of Type Strains, Phase IV (KMG-IV): sequencing the most valuable type-strain genomes for metagenomic binning, comparative biology and taxonomic classification.</title>
        <authorList>
            <person name="Goeker M."/>
        </authorList>
    </citation>
    <scope>NUCLEOTIDE SEQUENCE [LARGE SCALE GENOMIC DNA]</scope>
    <source>
        <strain evidence="2 3">DSM 10617</strain>
    </source>
</reference>
<evidence type="ECO:0008006" key="4">
    <source>
        <dbReference type="Google" id="ProtNLM"/>
    </source>
</evidence>
<evidence type="ECO:0000313" key="3">
    <source>
        <dbReference type="Proteomes" id="UP000293433"/>
    </source>
</evidence>
<evidence type="ECO:0000313" key="2">
    <source>
        <dbReference type="EMBL" id="RZS52332.1"/>
    </source>
</evidence>
<dbReference type="Proteomes" id="UP000293433">
    <property type="component" value="Unassembled WGS sequence"/>
</dbReference>
<dbReference type="OrthoDB" id="8901866at2"/>
<feature type="region of interest" description="Disordered" evidence="1">
    <location>
        <begin position="309"/>
        <end position="335"/>
    </location>
</feature>
<dbReference type="Gene3D" id="1.25.40.10">
    <property type="entry name" value="Tetratricopeptide repeat domain"/>
    <property type="match status" value="1"/>
</dbReference>
<protein>
    <recommendedName>
        <fullName evidence="4">Tetratricopeptide repeat protein</fullName>
    </recommendedName>
</protein>
<dbReference type="RefSeq" id="WP_130483315.1">
    <property type="nucleotide sequence ID" value="NZ_SGWV01000011.1"/>
</dbReference>
<sequence length="608" mass="64951">MPLHAPICLSHRGEQGARAAQRLQAGLRELFGEPVVDLVKLAEDEVPSQLGPGSVLLVLLTPDYADLPADPDADGAGAPSEPVRRHLLAALATRAHLQVLRIDQTAPLLAHGLSPDLVTLATQPSLPLRHSHWGADLAALCAELATLGFLTDEHGAPALAGAAPARRGWRTLTTVGVLALLLAGATQVGLEALDEREAQVQMTLAQQAQFSITPDLVAARQAYERALAARPDIGVAHFQLAHLLLRQREFTRAREHLSAALRDHDGLPTARRQEALRLMAMLSVDDEPTPVERPIDHLAVAASAPAVTDGGLEIPSEPTAAGTRPGARPVRGKPGKRDIEAIAAQAERAALAAMRPQPSSDLLFGADAPELALLASRIAPSSELQRELALRLDALYAVDPQVRWSAASELDVSSQLHSDVLPLAVERAEANLLHRAGTAAVTEAARHTLTLLGEASPLTLALHRQAVLRFVDAAAVLGPEARQQGEQVRERITGFTRVPQPVIYIQLADEVQRPLAMRLATQLAEAGWRVPALAVVGDQAPSRTELRSQGTSHQGLARWVRRLASDQVGQTADLVHLRQARPSGDVYELWLDQDLCRAGARQVNGCPG</sequence>
<name>A0A4Q7LEA8_9BURK</name>
<comment type="caution">
    <text evidence="2">The sequence shown here is derived from an EMBL/GenBank/DDBJ whole genome shotgun (WGS) entry which is preliminary data.</text>
</comment>